<sequence>MISRGVVGCDSKGEGVAGKQEMDDGGVSWEYSPQRFSSSVELGCSWIRCRDVRGGTVFSIQVNPTGLHLVRVGSARRFAHGYVCGLCNNWGY</sequence>
<protein>
    <submittedName>
        <fullName evidence="1">Uncharacterized protein</fullName>
    </submittedName>
</protein>
<keyword evidence="2" id="KW-1185">Reference proteome</keyword>
<reference evidence="1 2" key="2">
    <citation type="journal article" date="2022" name="Mol. Ecol. Resour.">
        <title>The genomes of chicory, endive, great burdock and yacon provide insights into Asteraceae paleo-polyploidization history and plant inulin production.</title>
        <authorList>
            <person name="Fan W."/>
            <person name="Wang S."/>
            <person name="Wang H."/>
            <person name="Wang A."/>
            <person name="Jiang F."/>
            <person name="Liu H."/>
            <person name="Zhao H."/>
            <person name="Xu D."/>
            <person name="Zhang Y."/>
        </authorList>
    </citation>
    <scope>NUCLEOTIDE SEQUENCE [LARGE SCALE GENOMIC DNA]</scope>
    <source>
        <strain evidence="2">cv. Niubang</strain>
    </source>
</reference>
<accession>A0ACB9EJP0</accession>
<evidence type="ECO:0000313" key="2">
    <source>
        <dbReference type="Proteomes" id="UP001055879"/>
    </source>
</evidence>
<organism evidence="1 2">
    <name type="scientific">Arctium lappa</name>
    <name type="common">Greater burdock</name>
    <name type="synonym">Lappa major</name>
    <dbReference type="NCBI Taxonomy" id="4217"/>
    <lineage>
        <taxon>Eukaryota</taxon>
        <taxon>Viridiplantae</taxon>
        <taxon>Streptophyta</taxon>
        <taxon>Embryophyta</taxon>
        <taxon>Tracheophyta</taxon>
        <taxon>Spermatophyta</taxon>
        <taxon>Magnoliopsida</taxon>
        <taxon>eudicotyledons</taxon>
        <taxon>Gunneridae</taxon>
        <taxon>Pentapetalae</taxon>
        <taxon>asterids</taxon>
        <taxon>campanulids</taxon>
        <taxon>Asterales</taxon>
        <taxon>Asteraceae</taxon>
        <taxon>Carduoideae</taxon>
        <taxon>Cardueae</taxon>
        <taxon>Arctiinae</taxon>
        <taxon>Arctium</taxon>
    </lineage>
</organism>
<name>A0ACB9EJP0_ARCLA</name>
<gene>
    <name evidence="1" type="ORF">L6452_06730</name>
</gene>
<proteinExistence type="predicted"/>
<reference evidence="2" key="1">
    <citation type="journal article" date="2022" name="Mol. Ecol. Resour.">
        <title>The genomes of chicory, endive, great burdock and yacon provide insights into Asteraceae palaeo-polyploidization history and plant inulin production.</title>
        <authorList>
            <person name="Fan W."/>
            <person name="Wang S."/>
            <person name="Wang H."/>
            <person name="Wang A."/>
            <person name="Jiang F."/>
            <person name="Liu H."/>
            <person name="Zhao H."/>
            <person name="Xu D."/>
            <person name="Zhang Y."/>
        </authorList>
    </citation>
    <scope>NUCLEOTIDE SEQUENCE [LARGE SCALE GENOMIC DNA]</scope>
    <source>
        <strain evidence="2">cv. Niubang</strain>
    </source>
</reference>
<dbReference type="EMBL" id="CM042048">
    <property type="protein sequence ID" value="KAI3759149.1"/>
    <property type="molecule type" value="Genomic_DNA"/>
</dbReference>
<evidence type="ECO:0000313" key="1">
    <source>
        <dbReference type="EMBL" id="KAI3759149.1"/>
    </source>
</evidence>
<dbReference type="Proteomes" id="UP001055879">
    <property type="component" value="Linkage Group LG02"/>
</dbReference>
<comment type="caution">
    <text evidence="1">The sequence shown here is derived from an EMBL/GenBank/DDBJ whole genome shotgun (WGS) entry which is preliminary data.</text>
</comment>